<dbReference type="Gene3D" id="3.30.1330.230">
    <property type="match status" value="1"/>
</dbReference>
<accession>A0A1Q8EB87</accession>
<evidence type="ECO:0000259" key="1">
    <source>
        <dbReference type="PROSITE" id="PS51664"/>
    </source>
</evidence>
<reference evidence="4" key="1">
    <citation type="submission" date="2016-12" db="EMBL/GenBank/DDBJ databases">
        <authorList>
            <person name="Gulvik C.A."/>
        </authorList>
    </citation>
    <scope>NUCLEOTIDE SEQUENCE [LARGE SCALE GENOMIC DNA]</scope>
    <source>
        <strain evidence="4">ATCC 51725</strain>
    </source>
</reference>
<dbReference type="EMBL" id="UHEN01000001">
    <property type="protein sequence ID" value="SUN06819.1"/>
    <property type="molecule type" value="Genomic_DNA"/>
</dbReference>
<sequence>MAKYSKNIMIKHNYRREYVGNNELNLDKLKSYYRYKKDITKVENQGSYIILYHKISPVNKYTFFERSQTLFDIERLKQIISDLGYGFICYEKYNAFFTRSKQYFDVHGLSLVGKENYENIAFFEYLERILSFNPFNNKLLKPCFNNDYNLIFTDRISKKWTGTEYSNSFERGIEMVSLKNRETLMVPMEYIFYNIQYDKLLDINRGTSNGIALGNSINEATLHALLELYERDTFLSYWYDDYIKVRLIKDLHLNSSIASKIFYYNLQNYDTHFLIFDREPNICVVWCLMISTEDTNEVFSASGVSASIHLDEAISKSFEEATIGLTFLRNIPDVSKKIKEVEKYTYKKLSTQLTINEYIQYYFASYERKEEFRKILKEADDLLYTDIPSSVCDSYEKFLTLMFTIYDDIYFYDMSPSIFNEFGLKCVKVSAVGAKELNFFPVKNLTGKSDYFPLP</sequence>
<gene>
    <name evidence="2" type="ORF">BU200_09295</name>
    <name evidence="3" type="ORF">NCTC12957_00834</name>
</gene>
<evidence type="ECO:0000313" key="4">
    <source>
        <dbReference type="Proteomes" id="UP000186437"/>
    </source>
</evidence>
<evidence type="ECO:0000313" key="2">
    <source>
        <dbReference type="EMBL" id="OLF49076.1"/>
    </source>
</evidence>
<reference evidence="3 5" key="3">
    <citation type="submission" date="2018-06" db="EMBL/GenBank/DDBJ databases">
        <authorList>
            <consortium name="Pathogen Informatics"/>
            <person name="Doyle S."/>
        </authorList>
    </citation>
    <scope>NUCLEOTIDE SEQUENCE [LARGE SCALE GENOMIC DNA]</scope>
    <source>
        <strain evidence="3 5">NCTC12957</strain>
    </source>
</reference>
<dbReference type="PROSITE" id="PS51664">
    <property type="entry name" value="YCAO"/>
    <property type="match status" value="1"/>
</dbReference>
<dbReference type="PANTHER" id="PTHR37809:SF1">
    <property type="entry name" value="RIBOSOMAL PROTEIN S12 METHYLTHIOTRANSFERASE ACCESSORY FACTOR YCAO"/>
    <property type="match status" value="1"/>
</dbReference>
<dbReference type="Pfam" id="PF02624">
    <property type="entry name" value="YcaO"/>
    <property type="match status" value="1"/>
</dbReference>
<name>A0A1Q8EB87_STRAI</name>
<feature type="domain" description="YcaO" evidence="1">
    <location>
        <begin position="106"/>
        <end position="455"/>
    </location>
</feature>
<dbReference type="Proteomes" id="UP000186437">
    <property type="component" value="Unassembled WGS sequence"/>
</dbReference>
<organism evidence="2 4">
    <name type="scientific">Streptococcus acidominimus</name>
    <dbReference type="NCBI Taxonomy" id="1326"/>
    <lineage>
        <taxon>Bacteria</taxon>
        <taxon>Bacillati</taxon>
        <taxon>Bacillota</taxon>
        <taxon>Bacilli</taxon>
        <taxon>Lactobacillales</taxon>
        <taxon>Streptococcaceae</taxon>
        <taxon>Streptococcus</taxon>
    </lineage>
</organism>
<reference evidence="2" key="2">
    <citation type="submission" date="2016-12" db="EMBL/GenBank/DDBJ databases">
        <authorList>
            <person name="Song W.-J."/>
            <person name="Kurnit D.M."/>
        </authorList>
    </citation>
    <scope>NUCLEOTIDE SEQUENCE [LARGE SCALE GENOMIC DNA]</scope>
    <source>
        <strain evidence="2">ATCC 51725</strain>
    </source>
</reference>
<dbReference type="RefSeq" id="WP_083609400.1">
    <property type="nucleotide sequence ID" value="NZ_MSJL01000056.1"/>
</dbReference>
<evidence type="ECO:0000313" key="5">
    <source>
        <dbReference type="Proteomes" id="UP000255213"/>
    </source>
</evidence>
<keyword evidence="4" id="KW-1185">Reference proteome</keyword>
<dbReference type="PANTHER" id="PTHR37809">
    <property type="entry name" value="RIBOSOMAL PROTEIN S12 METHYLTHIOTRANSFERASE ACCESSORY FACTOR YCAO"/>
    <property type="match status" value="1"/>
</dbReference>
<dbReference type="Proteomes" id="UP000255213">
    <property type="component" value="Unassembled WGS sequence"/>
</dbReference>
<dbReference type="OrthoDB" id="2379922at2"/>
<dbReference type="AlphaFoldDB" id="A0A1Q8EB87"/>
<evidence type="ECO:0000313" key="3">
    <source>
        <dbReference type="EMBL" id="SUN06819.1"/>
    </source>
</evidence>
<proteinExistence type="predicted"/>
<protein>
    <submittedName>
        <fullName evidence="3">Bacteriocin biosynthesis docking scaffold, SagD family</fullName>
    </submittedName>
</protein>
<dbReference type="InterPro" id="IPR003776">
    <property type="entry name" value="YcaO-like_dom"/>
</dbReference>
<dbReference type="EMBL" id="MSJL01000056">
    <property type="protein sequence ID" value="OLF49076.1"/>
    <property type="molecule type" value="Genomic_DNA"/>
</dbReference>